<name>A0AAV4FXF0_9GAST</name>
<evidence type="ECO:0000256" key="1">
    <source>
        <dbReference type="SAM" id="MobiDB-lite"/>
    </source>
</evidence>
<sequence>MARPPDENLENAMSIMKLLRAPPLSRDCAYSRRTGFSEHHQAHHQGSQQQHSSQHHLHIHPHHLHQNSRHQQEHPDASRLPHNLSHQRHMSYPLELTRGPASGYVSAYGRSQALPNPSCMETFSSATGDRNKSDRSQSRGNGVGRPGRSGGSADNSHNGQQRRTSSTFRSSNRSPPGVGQRRSRPLFSKSSTPSPCDDVFVL</sequence>
<evidence type="ECO:0000313" key="2">
    <source>
        <dbReference type="EMBL" id="GFR77809.1"/>
    </source>
</evidence>
<feature type="compositionally biased region" description="Gly residues" evidence="1">
    <location>
        <begin position="141"/>
        <end position="150"/>
    </location>
</feature>
<dbReference type="AlphaFoldDB" id="A0AAV4FXF0"/>
<feature type="region of interest" description="Disordered" evidence="1">
    <location>
        <begin position="34"/>
        <end position="82"/>
    </location>
</feature>
<feature type="compositionally biased region" description="Polar residues" evidence="1">
    <location>
        <begin position="113"/>
        <end position="128"/>
    </location>
</feature>
<feature type="compositionally biased region" description="Basic and acidic residues" evidence="1">
    <location>
        <begin position="70"/>
        <end position="79"/>
    </location>
</feature>
<feature type="compositionally biased region" description="Basic residues" evidence="1">
    <location>
        <begin position="53"/>
        <end position="68"/>
    </location>
</feature>
<proteinExistence type="predicted"/>
<gene>
    <name evidence="2" type="ORF">ElyMa_002247300</name>
</gene>
<keyword evidence="3" id="KW-1185">Reference proteome</keyword>
<organism evidence="2 3">
    <name type="scientific">Elysia marginata</name>
    <dbReference type="NCBI Taxonomy" id="1093978"/>
    <lineage>
        <taxon>Eukaryota</taxon>
        <taxon>Metazoa</taxon>
        <taxon>Spiralia</taxon>
        <taxon>Lophotrochozoa</taxon>
        <taxon>Mollusca</taxon>
        <taxon>Gastropoda</taxon>
        <taxon>Heterobranchia</taxon>
        <taxon>Euthyneura</taxon>
        <taxon>Panpulmonata</taxon>
        <taxon>Sacoglossa</taxon>
        <taxon>Placobranchoidea</taxon>
        <taxon>Plakobranchidae</taxon>
        <taxon>Elysia</taxon>
    </lineage>
</organism>
<evidence type="ECO:0000313" key="3">
    <source>
        <dbReference type="Proteomes" id="UP000762676"/>
    </source>
</evidence>
<protein>
    <submittedName>
        <fullName evidence="2">Uncharacterized protein</fullName>
    </submittedName>
</protein>
<comment type="caution">
    <text evidence="2">The sequence shown here is derived from an EMBL/GenBank/DDBJ whole genome shotgun (WGS) entry which is preliminary data.</text>
</comment>
<reference evidence="2 3" key="1">
    <citation type="journal article" date="2021" name="Elife">
        <title>Chloroplast acquisition without the gene transfer in kleptoplastic sea slugs, Plakobranchus ocellatus.</title>
        <authorList>
            <person name="Maeda T."/>
            <person name="Takahashi S."/>
            <person name="Yoshida T."/>
            <person name="Shimamura S."/>
            <person name="Takaki Y."/>
            <person name="Nagai Y."/>
            <person name="Toyoda A."/>
            <person name="Suzuki Y."/>
            <person name="Arimoto A."/>
            <person name="Ishii H."/>
            <person name="Satoh N."/>
            <person name="Nishiyama T."/>
            <person name="Hasebe M."/>
            <person name="Maruyama T."/>
            <person name="Minagawa J."/>
            <person name="Obokata J."/>
            <person name="Shigenobu S."/>
        </authorList>
    </citation>
    <scope>NUCLEOTIDE SEQUENCE [LARGE SCALE GENOMIC DNA]</scope>
</reference>
<feature type="region of interest" description="Disordered" evidence="1">
    <location>
        <begin position="107"/>
        <end position="202"/>
    </location>
</feature>
<accession>A0AAV4FXF0</accession>
<dbReference type="Proteomes" id="UP000762676">
    <property type="component" value="Unassembled WGS sequence"/>
</dbReference>
<dbReference type="EMBL" id="BMAT01004661">
    <property type="protein sequence ID" value="GFR77809.1"/>
    <property type="molecule type" value="Genomic_DNA"/>
</dbReference>
<feature type="compositionally biased region" description="Low complexity" evidence="1">
    <location>
        <begin position="162"/>
        <end position="174"/>
    </location>
</feature>